<feature type="chain" id="PRO_5029699264" evidence="1">
    <location>
        <begin position="28"/>
        <end position="677"/>
    </location>
</feature>
<dbReference type="Proteomes" id="UP000501128">
    <property type="component" value="Chromosome"/>
</dbReference>
<organism evidence="4 5">
    <name type="scientific">Spirosoma rhododendri</name>
    <dbReference type="NCBI Taxonomy" id="2728024"/>
    <lineage>
        <taxon>Bacteria</taxon>
        <taxon>Pseudomonadati</taxon>
        <taxon>Bacteroidota</taxon>
        <taxon>Cytophagia</taxon>
        <taxon>Cytophagales</taxon>
        <taxon>Cytophagaceae</taxon>
        <taxon>Spirosoma</taxon>
    </lineage>
</organism>
<proteinExistence type="predicted"/>
<evidence type="ECO:0000256" key="1">
    <source>
        <dbReference type="SAM" id="SignalP"/>
    </source>
</evidence>
<feature type="domain" description="Transglutaminase-like" evidence="2">
    <location>
        <begin position="316"/>
        <end position="417"/>
    </location>
</feature>
<dbReference type="AlphaFoldDB" id="A0A7L5DQW7"/>
<dbReference type="SUPFAM" id="SSF54001">
    <property type="entry name" value="Cysteine proteinases"/>
    <property type="match status" value="1"/>
</dbReference>
<dbReference type="Gene3D" id="2.60.40.3140">
    <property type="match status" value="1"/>
</dbReference>
<feature type="signal peptide" evidence="1">
    <location>
        <begin position="1"/>
        <end position="27"/>
    </location>
</feature>
<dbReference type="RefSeq" id="WP_169552859.1">
    <property type="nucleotide sequence ID" value="NZ_CP051677.1"/>
</dbReference>
<keyword evidence="5" id="KW-1185">Reference proteome</keyword>
<dbReference type="Pfam" id="PF01841">
    <property type="entry name" value="Transglut_core"/>
    <property type="match status" value="1"/>
</dbReference>
<dbReference type="Pfam" id="PF12969">
    <property type="entry name" value="DUF3857"/>
    <property type="match status" value="1"/>
</dbReference>
<dbReference type="InterPro" id="IPR024618">
    <property type="entry name" value="DUF3857"/>
</dbReference>
<protein>
    <submittedName>
        <fullName evidence="4">DUF3857 domain-containing protein</fullName>
    </submittedName>
</protein>
<dbReference type="Gene3D" id="3.10.620.30">
    <property type="match status" value="1"/>
</dbReference>
<name>A0A7L5DQW7_9BACT</name>
<evidence type="ECO:0000259" key="3">
    <source>
        <dbReference type="Pfam" id="PF12969"/>
    </source>
</evidence>
<dbReference type="KEGG" id="srho:HH216_22245"/>
<evidence type="ECO:0000313" key="5">
    <source>
        <dbReference type="Proteomes" id="UP000501128"/>
    </source>
</evidence>
<evidence type="ECO:0000313" key="4">
    <source>
        <dbReference type="EMBL" id="QJD80839.1"/>
    </source>
</evidence>
<dbReference type="InterPro" id="IPR002931">
    <property type="entry name" value="Transglutaminase-like"/>
</dbReference>
<dbReference type="EMBL" id="CP051677">
    <property type="protein sequence ID" value="QJD80839.1"/>
    <property type="molecule type" value="Genomic_DNA"/>
</dbReference>
<accession>A0A7L5DQW7</accession>
<reference evidence="4 5" key="1">
    <citation type="submission" date="2020-04" db="EMBL/GenBank/DDBJ databases">
        <title>Genome sequencing of novel species.</title>
        <authorList>
            <person name="Heo J."/>
            <person name="Kim S.-J."/>
            <person name="Kim J.-S."/>
            <person name="Hong S.-B."/>
            <person name="Kwon S.-W."/>
        </authorList>
    </citation>
    <scope>NUCLEOTIDE SEQUENCE [LARGE SCALE GENOMIC DNA]</scope>
    <source>
        <strain evidence="4 5">CJU-R4</strain>
    </source>
</reference>
<dbReference type="InterPro" id="IPR038765">
    <property type="entry name" value="Papain-like_cys_pep_sf"/>
</dbReference>
<evidence type="ECO:0000259" key="2">
    <source>
        <dbReference type="Pfam" id="PF01841"/>
    </source>
</evidence>
<feature type="domain" description="DUF3857" evidence="3">
    <location>
        <begin position="84"/>
        <end position="253"/>
    </location>
</feature>
<keyword evidence="1" id="KW-0732">Signal</keyword>
<gene>
    <name evidence="4" type="ORF">HH216_22245</name>
</gene>
<sequence length="677" mass="76433">MIKRFTVRSKSLCLFTLALLYALTSYAQKGDRAKTGDSAPVVKFGQAAPADFSSASMDSAGAVVLYKYGEVRFDVISDQLWLITTHHVRTRINKKSAYDLATIELPVRRGKAGQHEHINYFEGYTYNLVNGQVEETKLPRAGHFTDRADDAYQIEKYTLSNVREGSIIEYKYELRTPFAISHTPRTWYFQQSIPVKWSEYRITIPNYFYYNIIQTGYLPIAVNEHNEGSMTLIPGEHQIGYVAYRFAVKDAPAFRDEAYITTDEDYLSKIDFEMARYILPGNHQQTFSLNWTDLDNTLLGDASFGGQLKRGGFMRETAQTIIRDHADTLARVTAAYDFIRKRMKWNNKTSIWSNNVKTVYEAGKGDAADINLLLIAMLREMNLDANPVILSTRSHGRIDESFALLKKFNYVVAHVWVGNKDLLLDATDSHLIPGMLTRDCLNGQGRLIHPQKARFIALNLAERSVETVTARLSISEEGDVSGAVQMLTGGHAGWETRREIATNGRTKYNDELRKERPGWQFDSVSVDNSRAGTTAVVTSCTVAIANACSQAGDRLYFRPMLTEGHHQNPFKGTERLYPVDFGVLVDETFTATYTLPAGYKVEELPKRALVVMPNNGGRYAFDISVNERNELQVLSRLALRQPVYPAVEYEALRELFALMVAKQAEQVVLKRTTTAAK</sequence>
<dbReference type="Gene3D" id="2.60.120.1130">
    <property type="match status" value="1"/>
</dbReference>